<organism evidence="2 3">
    <name type="scientific">Calothrix parietina FACHB-288</name>
    <dbReference type="NCBI Taxonomy" id="2692896"/>
    <lineage>
        <taxon>Bacteria</taxon>
        <taxon>Bacillati</taxon>
        <taxon>Cyanobacteriota</taxon>
        <taxon>Cyanophyceae</taxon>
        <taxon>Nostocales</taxon>
        <taxon>Calotrichaceae</taxon>
        <taxon>Calothrix</taxon>
    </lineage>
</organism>
<sequence length="63" mass="7302">MSTYSSSVSDRSSQQALASKLNKSYYQDDQQIKFMHLQAEIDSLLMQLQNLKEQRQSSNSQEQ</sequence>
<evidence type="ECO:0000313" key="2">
    <source>
        <dbReference type="EMBL" id="MBD2196756.1"/>
    </source>
</evidence>
<evidence type="ECO:0000313" key="3">
    <source>
        <dbReference type="Proteomes" id="UP000658514"/>
    </source>
</evidence>
<protein>
    <submittedName>
        <fullName evidence="2">Uncharacterized protein</fullName>
    </submittedName>
</protein>
<keyword evidence="1" id="KW-0175">Coiled coil</keyword>
<comment type="caution">
    <text evidence="2">The sequence shown here is derived from an EMBL/GenBank/DDBJ whole genome shotgun (WGS) entry which is preliminary data.</text>
</comment>
<dbReference type="Proteomes" id="UP000658514">
    <property type="component" value="Unassembled WGS sequence"/>
</dbReference>
<proteinExistence type="predicted"/>
<evidence type="ECO:0000256" key="1">
    <source>
        <dbReference type="SAM" id="Coils"/>
    </source>
</evidence>
<accession>A0ABR8A9Z3</accession>
<dbReference type="EMBL" id="JACJQH010000021">
    <property type="protein sequence ID" value="MBD2196756.1"/>
    <property type="molecule type" value="Genomic_DNA"/>
</dbReference>
<name>A0ABR8A9Z3_9CYAN</name>
<feature type="coiled-coil region" evidence="1">
    <location>
        <begin position="34"/>
        <end position="61"/>
    </location>
</feature>
<dbReference type="RefSeq" id="WP_190542514.1">
    <property type="nucleotide sequence ID" value="NZ_CAWPNO010000053.1"/>
</dbReference>
<keyword evidence="3" id="KW-1185">Reference proteome</keyword>
<gene>
    <name evidence="2" type="ORF">H6G24_14800</name>
</gene>
<reference evidence="2 3" key="1">
    <citation type="journal article" date="2020" name="ISME J.">
        <title>Comparative genomics reveals insights into cyanobacterial evolution and habitat adaptation.</title>
        <authorList>
            <person name="Chen M.Y."/>
            <person name="Teng W.K."/>
            <person name="Zhao L."/>
            <person name="Hu C.X."/>
            <person name="Zhou Y.K."/>
            <person name="Han B.P."/>
            <person name="Song L.R."/>
            <person name="Shu W.S."/>
        </authorList>
    </citation>
    <scope>NUCLEOTIDE SEQUENCE [LARGE SCALE GENOMIC DNA]</scope>
    <source>
        <strain evidence="2 3">FACHB-288</strain>
    </source>
</reference>